<dbReference type="PANTHER" id="PTHR46229">
    <property type="entry name" value="BOLA TRANSCRIPTION REGULATOR"/>
    <property type="match status" value="1"/>
</dbReference>
<proteinExistence type="inferred from homology"/>
<evidence type="ECO:0000256" key="1">
    <source>
        <dbReference type="ARBA" id="ARBA00005578"/>
    </source>
</evidence>
<dbReference type="AlphaFoldDB" id="A0A368DMY4"/>
<dbReference type="Proteomes" id="UP000253570">
    <property type="component" value="Unassembled WGS sequence"/>
</dbReference>
<sequence length="76" mass="8730">MTMTRSELENLIIQSFPKAIIDIQDLAGDDNHYSISIKSELFRNKTKLEQHQLVYSALQEKMGTKLHALQIKTISI</sequence>
<dbReference type="PANTHER" id="PTHR46229:SF2">
    <property type="entry name" value="BOLA-LIKE PROTEIN 1"/>
    <property type="match status" value="1"/>
</dbReference>
<evidence type="ECO:0000313" key="4">
    <source>
        <dbReference type="Proteomes" id="UP000253570"/>
    </source>
</evidence>
<name>A0A368DMY4_9PROT</name>
<organism evidence="3 4">
    <name type="scientific">PS1 clade bacterium</name>
    <dbReference type="NCBI Taxonomy" id="2175152"/>
    <lineage>
        <taxon>Bacteria</taxon>
        <taxon>Pseudomonadati</taxon>
        <taxon>Pseudomonadota</taxon>
        <taxon>Alphaproteobacteria</taxon>
        <taxon>PS1 clade</taxon>
    </lineage>
</organism>
<dbReference type="SUPFAM" id="SSF82657">
    <property type="entry name" value="BolA-like"/>
    <property type="match status" value="1"/>
</dbReference>
<dbReference type="PIRSF" id="PIRSF003113">
    <property type="entry name" value="BolA"/>
    <property type="match status" value="1"/>
</dbReference>
<accession>A0A368DMY4</accession>
<comment type="caution">
    <text evidence="3">The sequence shown here is derived from an EMBL/GenBank/DDBJ whole genome shotgun (WGS) entry which is preliminary data.</text>
</comment>
<comment type="similarity">
    <text evidence="1 2">Belongs to the BolA/IbaG family.</text>
</comment>
<dbReference type="InterPro" id="IPR050961">
    <property type="entry name" value="BolA/IbaG_stress_morph_reg"/>
</dbReference>
<reference evidence="3 4" key="1">
    <citation type="journal article" date="2018" name="Microbiome">
        <title>Fine metagenomic profile of the Mediterranean stratified and mixed water columns revealed by assembly and recruitment.</title>
        <authorList>
            <person name="Haro-Moreno J.M."/>
            <person name="Lopez-Perez M."/>
            <person name="De La Torre J.R."/>
            <person name="Picazo A."/>
            <person name="Camacho A."/>
            <person name="Rodriguez-Valera F."/>
        </authorList>
    </citation>
    <scope>NUCLEOTIDE SEQUENCE [LARGE SCALE GENOMIC DNA]</scope>
    <source>
        <strain evidence="3">MED-G57</strain>
    </source>
</reference>
<dbReference type="Pfam" id="PF01722">
    <property type="entry name" value="BolA"/>
    <property type="match status" value="1"/>
</dbReference>
<gene>
    <name evidence="3" type="ORF">DBW71_04405</name>
</gene>
<dbReference type="InterPro" id="IPR036065">
    <property type="entry name" value="BolA-like_sf"/>
</dbReference>
<dbReference type="EMBL" id="QOQD01000009">
    <property type="protein sequence ID" value="RCL73190.1"/>
    <property type="molecule type" value="Genomic_DNA"/>
</dbReference>
<evidence type="ECO:0000313" key="3">
    <source>
        <dbReference type="EMBL" id="RCL73190.1"/>
    </source>
</evidence>
<evidence type="ECO:0000256" key="2">
    <source>
        <dbReference type="RuleBase" id="RU003860"/>
    </source>
</evidence>
<dbReference type="Gene3D" id="3.30.300.90">
    <property type="entry name" value="BolA-like"/>
    <property type="match status" value="1"/>
</dbReference>
<dbReference type="InterPro" id="IPR002634">
    <property type="entry name" value="BolA"/>
</dbReference>
<protein>
    <submittedName>
        <fullName evidence="3">BolA family transcriptional regulator</fullName>
    </submittedName>
</protein>